<evidence type="ECO:0000313" key="9">
    <source>
        <dbReference type="Proteomes" id="UP000003947"/>
    </source>
</evidence>
<organism evidence="8 9">
    <name type="scientific">Microvirga lotononidis</name>
    <dbReference type="NCBI Taxonomy" id="864069"/>
    <lineage>
        <taxon>Bacteria</taxon>
        <taxon>Pseudomonadati</taxon>
        <taxon>Pseudomonadota</taxon>
        <taxon>Alphaproteobacteria</taxon>
        <taxon>Hyphomicrobiales</taxon>
        <taxon>Methylobacteriaceae</taxon>
        <taxon>Microvirga</taxon>
    </lineage>
</organism>
<feature type="active site" description="Acyl-thioester intermediate" evidence="6">
    <location>
        <position position="230"/>
    </location>
</feature>
<dbReference type="GO" id="GO:0009249">
    <property type="term" value="P:protein lipoylation"/>
    <property type="evidence" value="ECO:0007669"/>
    <property type="project" value="InterPro"/>
</dbReference>
<keyword evidence="9" id="KW-1185">Reference proteome</keyword>
<dbReference type="Gene3D" id="3.30.930.10">
    <property type="entry name" value="Bira Bifunctional Protein, Domain 2"/>
    <property type="match status" value="1"/>
</dbReference>
<evidence type="ECO:0000256" key="5">
    <source>
        <dbReference type="ARBA" id="ARBA00024732"/>
    </source>
</evidence>
<dbReference type="HOGENOM" id="CLU_035168_3_0_5"/>
<dbReference type="AlphaFoldDB" id="I4YKP9"/>
<keyword evidence="2 6" id="KW-0963">Cytoplasm</keyword>
<dbReference type="FunFam" id="3.30.930.10:FF:000159">
    <property type="entry name" value="Octanoyltransferase"/>
    <property type="match status" value="1"/>
</dbReference>
<keyword evidence="8" id="KW-0436">Ligase</keyword>
<dbReference type="PROSITE" id="PS01313">
    <property type="entry name" value="LIPB"/>
    <property type="match status" value="1"/>
</dbReference>
<sequence length="280" mass="30759" precursor="true">MQCLYKREFRGAAGVPPALSGQSNSALPAAKFQGESVSNLRDSLAVQFQPESGSPPVEWAISDGLVAYDEAVAFMEARAEAIAASEARELVWLVEHPPLYTAGTSAKAEDLVDPDRFPVHQTGRGGQYTYHGPGQRVAYVMLDLKRRAPDLRRYVTALEAWLIATLDSFNIRGERREDRVGVWVRRPDKGEAAEDKIAAIGIRVRRWATFHGISLNVEPDLSHFTGIVPCGVTQHGVTSLVDLGILVTMPEVDAAMRRAFEEVFGPTERAEIPLLLSHDV</sequence>
<dbReference type="InterPro" id="IPR045864">
    <property type="entry name" value="aa-tRNA-synth_II/BPL/LPL"/>
</dbReference>
<comment type="subcellular location">
    <subcellularLocation>
        <location evidence="6">Cytoplasm</location>
    </subcellularLocation>
</comment>
<evidence type="ECO:0000259" key="7">
    <source>
        <dbReference type="PROSITE" id="PS51733"/>
    </source>
</evidence>
<protein>
    <recommendedName>
        <fullName evidence="6">Octanoyltransferase</fullName>
        <ecNumber evidence="6">2.3.1.181</ecNumber>
    </recommendedName>
    <alternativeName>
        <fullName evidence="6">Lipoate-protein ligase B</fullName>
    </alternativeName>
    <alternativeName>
        <fullName evidence="6">Lipoyl/octanoyl transferase</fullName>
    </alternativeName>
    <alternativeName>
        <fullName evidence="6">Octanoyl-[acyl-carrier-protein]-protein N-octanoyltransferase</fullName>
    </alternativeName>
</protein>
<evidence type="ECO:0000256" key="3">
    <source>
        <dbReference type="ARBA" id="ARBA00022679"/>
    </source>
</evidence>
<proteinExistence type="inferred from homology"/>
<dbReference type="PANTHER" id="PTHR10993:SF7">
    <property type="entry name" value="LIPOYLTRANSFERASE 2, MITOCHONDRIAL-RELATED"/>
    <property type="match status" value="1"/>
</dbReference>
<feature type="site" description="Lowers pKa of active site Cys" evidence="6">
    <location>
        <position position="196"/>
    </location>
</feature>
<dbReference type="EC" id="2.3.1.181" evidence="6"/>
<dbReference type="RefSeq" id="WP_009492274.1">
    <property type="nucleotide sequence ID" value="NZ_CP141048.1"/>
</dbReference>
<dbReference type="GO" id="GO:0005737">
    <property type="term" value="C:cytoplasm"/>
    <property type="evidence" value="ECO:0007669"/>
    <property type="project" value="UniProtKB-SubCell"/>
</dbReference>
<comment type="function">
    <text evidence="5 6">Catalyzes the transfer of endogenously produced octanoic acid from octanoyl-acyl-carrier-protein onto the lipoyl domains of lipoate-dependent enzymes. Lipoyl-ACP can also act as a substrate although octanoyl-ACP is likely to be the physiological substrate.</text>
</comment>
<dbReference type="CDD" id="cd16444">
    <property type="entry name" value="LipB"/>
    <property type="match status" value="1"/>
</dbReference>
<dbReference type="PATRIC" id="fig|864069.3.peg.5656"/>
<feature type="binding site" evidence="6">
    <location>
        <begin position="124"/>
        <end position="131"/>
    </location>
    <ligand>
        <name>substrate</name>
    </ligand>
</feature>
<dbReference type="NCBIfam" id="NF010925">
    <property type="entry name" value="PRK14345.1"/>
    <property type="match status" value="1"/>
</dbReference>
<feature type="domain" description="BPL/LPL catalytic" evidence="7">
    <location>
        <begin position="85"/>
        <end position="268"/>
    </location>
</feature>
<feature type="binding site" evidence="6">
    <location>
        <begin position="212"/>
        <end position="214"/>
    </location>
    <ligand>
        <name>substrate</name>
    </ligand>
</feature>
<dbReference type="PROSITE" id="PS51733">
    <property type="entry name" value="BPL_LPL_CATALYTIC"/>
    <property type="match status" value="1"/>
</dbReference>
<dbReference type="EMBL" id="JH660647">
    <property type="protein sequence ID" value="EIM24541.1"/>
    <property type="molecule type" value="Genomic_DNA"/>
</dbReference>
<dbReference type="SUPFAM" id="SSF55681">
    <property type="entry name" value="Class II aaRS and biotin synthetases"/>
    <property type="match status" value="1"/>
</dbReference>
<dbReference type="HAMAP" id="MF_00013">
    <property type="entry name" value="LipB"/>
    <property type="match status" value="1"/>
</dbReference>
<comment type="pathway">
    <text evidence="1 6">Protein modification; protein lipoylation via endogenous pathway; protein N(6)-(lipoyl)lysine from octanoyl-[acyl-carrier-protein]: step 1/2.</text>
</comment>
<evidence type="ECO:0000256" key="6">
    <source>
        <dbReference type="HAMAP-Rule" id="MF_00013"/>
    </source>
</evidence>
<keyword evidence="3 6" id="KW-0808">Transferase</keyword>
<dbReference type="UniPathway" id="UPA00538">
    <property type="reaction ID" value="UER00592"/>
</dbReference>
<evidence type="ECO:0000313" key="8">
    <source>
        <dbReference type="EMBL" id="EIM24541.1"/>
    </source>
</evidence>
<dbReference type="InterPro" id="IPR004143">
    <property type="entry name" value="BPL_LPL_catalytic"/>
</dbReference>
<dbReference type="GO" id="GO:0016874">
    <property type="term" value="F:ligase activity"/>
    <property type="evidence" value="ECO:0007669"/>
    <property type="project" value="UniProtKB-KW"/>
</dbReference>
<comment type="catalytic activity">
    <reaction evidence="6">
        <text>octanoyl-[ACP] + L-lysyl-[protein] = N(6)-octanoyl-L-lysyl-[protein] + holo-[ACP] + H(+)</text>
        <dbReference type="Rhea" id="RHEA:17665"/>
        <dbReference type="Rhea" id="RHEA-COMP:9636"/>
        <dbReference type="Rhea" id="RHEA-COMP:9685"/>
        <dbReference type="Rhea" id="RHEA-COMP:9752"/>
        <dbReference type="Rhea" id="RHEA-COMP:9928"/>
        <dbReference type="ChEBI" id="CHEBI:15378"/>
        <dbReference type="ChEBI" id="CHEBI:29969"/>
        <dbReference type="ChEBI" id="CHEBI:64479"/>
        <dbReference type="ChEBI" id="CHEBI:78463"/>
        <dbReference type="ChEBI" id="CHEBI:78809"/>
        <dbReference type="EC" id="2.3.1.181"/>
    </reaction>
</comment>
<dbReference type="Pfam" id="PF21948">
    <property type="entry name" value="LplA-B_cat"/>
    <property type="match status" value="1"/>
</dbReference>
<gene>
    <name evidence="6" type="primary">lipB</name>
    <name evidence="8" type="ORF">MicloDRAFT_00052550</name>
</gene>
<dbReference type="NCBIfam" id="NF010921">
    <property type="entry name" value="PRK14341.1"/>
    <property type="match status" value="1"/>
</dbReference>
<dbReference type="InterPro" id="IPR000544">
    <property type="entry name" value="Octanoyltransferase"/>
</dbReference>
<dbReference type="eggNOG" id="COG0321">
    <property type="taxonomic scope" value="Bacteria"/>
</dbReference>
<dbReference type="NCBIfam" id="TIGR00214">
    <property type="entry name" value="lipB"/>
    <property type="match status" value="1"/>
</dbReference>
<evidence type="ECO:0000256" key="4">
    <source>
        <dbReference type="ARBA" id="ARBA00023315"/>
    </source>
</evidence>
<dbReference type="GO" id="GO:0033819">
    <property type="term" value="F:lipoyl(octanoyl) transferase activity"/>
    <property type="evidence" value="ECO:0007669"/>
    <property type="project" value="UniProtKB-EC"/>
</dbReference>
<evidence type="ECO:0000256" key="2">
    <source>
        <dbReference type="ARBA" id="ARBA00022490"/>
    </source>
</evidence>
<reference evidence="8 9" key="1">
    <citation type="submission" date="2012-02" db="EMBL/GenBank/DDBJ databases">
        <title>Improved High-Quality Draft sequence of Microvirga sp. WSM3557.</title>
        <authorList>
            <consortium name="US DOE Joint Genome Institute"/>
            <person name="Lucas S."/>
            <person name="Han J."/>
            <person name="Lapidus A."/>
            <person name="Cheng J.-F."/>
            <person name="Goodwin L."/>
            <person name="Pitluck S."/>
            <person name="Peters L."/>
            <person name="Zhang X."/>
            <person name="Detter J.C."/>
            <person name="Han C."/>
            <person name="Tapia R."/>
            <person name="Land M."/>
            <person name="Hauser L."/>
            <person name="Kyrpides N."/>
            <person name="Ivanova N."/>
            <person name="Pagani I."/>
            <person name="Brau L."/>
            <person name="Yates R."/>
            <person name="O'Hara G."/>
            <person name="Rui T."/>
            <person name="Howieson J."/>
            <person name="Reeve W."/>
            <person name="Woyke T."/>
        </authorList>
    </citation>
    <scope>NUCLEOTIDE SEQUENCE [LARGE SCALE GENOMIC DNA]</scope>
    <source>
        <strain evidence="8 9">WSM3557</strain>
    </source>
</reference>
<accession>I4YKP9</accession>
<name>I4YKP9_9HYPH</name>
<dbReference type="Proteomes" id="UP000003947">
    <property type="component" value="Unassembled WGS sequence"/>
</dbReference>
<dbReference type="InterPro" id="IPR020605">
    <property type="entry name" value="Octanoyltransferase_CS"/>
</dbReference>
<keyword evidence="4 6" id="KW-0012">Acyltransferase</keyword>
<evidence type="ECO:0000256" key="1">
    <source>
        <dbReference type="ARBA" id="ARBA00004821"/>
    </source>
</evidence>
<comment type="similarity">
    <text evidence="6">Belongs to the LipB family.</text>
</comment>
<dbReference type="STRING" id="864069.MicloDRAFT_00052550"/>
<feature type="binding site" evidence="6">
    <location>
        <begin position="199"/>
        <end position="201"/>
    </location>
    <ligand>
        <name>substrate</name>
    </ligand>
</feature>
<dbReference type="PANTHER" id="PTHR10993">
    <property type="entry name" value="OCTANOYLTRANSFERASE"/>
    <property type="match status" value="1"/>
</dbReference>
<comment type="miscellaneous">
    <text evidence="6">In the reaction, the free carboxyl group of octanoic acid is attached via an amide linkage to the epsilon-amino group of a specific lysine residue of lipoyl domains of lipoate-dependent enzymes.</text>
</comment>